<dbReference type="GO" id="GO:0019464">
    <property type="term" value="P:glycine decarboxylation via glycine cleavage system"/>
    <property type="evidence" value="ECO:0007669"/>
    <property type="project" value="TreeGrafter"/>
</dbReference>
<evidence type="ECO:0000313" key="3">
    <source>
        <dbReference type="EMBL" id="MPN47714.1"/>
    </source>
</evidence>
<dbReference type="AlphaFoldDB" id="A0A645IHD1"/>
<protein>
    <submittedName>
        <fullName evidence="3">Glycine dehydrogenase (Decarboxylating)</fullName>
        <ecNumber evidence="3">1.4.4.2</ecNumber>
    </submittedName>
</protein>
<dbReference type="Pfam" id="PF21478">
    <property type="entry name" value="GcvP2_C"/>
    <property type="match status" value="1"/>
</dbReference>
<evidence type="ECO:0000256" key="1">
    <source>
        <dbReference type="ARBA" id="ARBA00022898"/>
    </source>
</evidence>
<name>A0A645IHD1_9ZZZZ</name>
<accession>A0A645IHD1</accession>
<dbReference type="EMBL" id="VSSQ01109411">
    <property type="protein sequence ID" value="MPN47714.1"/>
    <property type="molecule type" value="Genomic_DNA"/>
</dbReference>
<sequence>MDYGFHAPTLSFPVVDTLMVEPTESESKAELDRFVDAMIAIKQECEAVKNGTMDKADNPLKNAPHTVNEVTASEWSHPYSRETAAYPLEWIRDNKFWPHVARVDNGYGDRNLMCSCEGWLEN</sequence>
<dbReference type="InterPro" id="IPR015422">
    <property type="entry name" value="PyrdxlP-dep_Trfase_small"/>
</dbReference>
<dbReference type="GO" id="GO:0005829">
    <property type="term" value="C:cytosol"/>
    <property type="evidence" value="ECO:0007669"/>
    <property type="project" value="TreeGrafter"/>
</dbReference>
<dbReference type="InterPro" id="IPR049316">
    <property type="entry name" value="GDC-P_C"/>
</dbReference>
<dbReference type="EC" id="1.4.4.2" evidence="3"/>
<dbReference type="PANTHER" id="PTHR11773:SF1">
    <property type="entry name" value="GLYCINE DEHYDROGENASE (DECARBOXYLATING), MITOCHONDRIAL"/>
    <property type="match status" value="1"/>
</dbReference>
<dbReference type="GO" id="GO:0005960">
    <property type="term" value="C:glycine cleavage complex"/>
    <property type="evidence" value="ECO:0007669"/>
    <property type="project" value="TreeGrafter"/>
</dbReference>
<reference evidence="3" key="1">
    <citation type="submission" date="2019-08" db="EMBL/GenBank/DDBJ databases">
        <authorList>
            <person name="Kucharzyk K."/>
            <person name="Murdoch R.W."/>
            <person name="Higgins S."/>
            <person name="Loffler F."/>
        </authorList>
    </citation>
    <scope>NUCLEOTIDE SEQUENCE</scope>
</reference>
<dbReference type="SUPFAM" id="SSF53383">
    <property type="entry name" value="PLP-dependent transferases"/>
    <property type="match status" value="1"/>
</dbReference>
<dbReference type="GO" id="GO:0016594">
    <property type="term" value="F:glycine binding"/>
    <property type="evidence" value="ECO:0007669"/>
    <property type="project" value="TreeGrafter"/>
</dbReference>
<gene>
    <name evidence="3" type="primary">gcvP_14</name>
    <name evidence="3" type="ORF">SDC9_195318</name>
</gene>
<dbReference type="PANTHER" id="PTHR11773">
    <property type="entry name" value="GLYCINE DEHYDROGENASE, DECARBOXYLATING"/>
    <property type="match status" value="1"/>
</dbReference>
<evidence type="ECO:0000259" key="2">
    <source>
        <dbReference type="Pfam" id="PF21478"/>
    </source>
</evidence>
<dbReference type="GO" id="GO:0004375">
    <property type="term" value="F:glycine dehydrogenase (decarboxylating) activity"/>
    <property type="evidence" value="ECO:0007669"/>
    <property type="project" value="UniProtKB-EC"/>
</dbReference>
<dbReference type="Gene3D" id="3.90.1150.10">
    <property type="entry name" value="Aspartate Aminotransferase, domain 1"/>
    <property type="match status" value="1"/>
</dbReference>
<feature type="domain" description="Glycine dehydrogenase C-terminal" evidence="2">
    <location>
        <begin position="1"/>
        <end position="65"/>
    </location>
</feature>
<dbReference type="InterPro" id="IPR015424">
    <property type="entry name" value="PyrdxlP-dep_Trfase"/>
</dbReference>
<keyword evidence="3" id="KW-0560">Oxidoreductase</keyword>
<comment type="caution">
    <text evidence="3">The sequence shown here is derived from an EMBL/GenBank/DDBJ whole genome shotgun (WGS) entry which is preliminary data.</text>
</comment>
<organism evidence="3">
    <name type="scientific">bioreactor metagenome</name>
    <dbReference type="NCBI Taxonomy" id="1076179"/>
    <lineage>
        <taxon>unclassified sequences</taxon>
        <taxon>metagenomes</taxon>
        <taxon>ecological metagenomes</taxon>
    </lineage>
</organism>
<keyword evidence="1" id="KW-0663">Pyridoxal phosphate</keyword>
<dbReference type="InterPro" id="IPR020581">
    <property type="entry name" value="GDC_P"/>
</dbReference>
<dbReference type="GO" id="GO:0030170">
    <property type="term" value="F:pyridoxal phosphate binding"/>
    <property type="evidence" value="ECO:0007669"/>
    <property type="project" value="TreeGrafter"/>
</dbReference>
<proteinExistence type="predicted"/>